<accession>A0A1U9ZVW3</accession>
<reference evidence="2" key="1">
    <citation type="journal article" date="2017" name="Med. Chem. Commun.">
        <title>Nonomuraea sp. ATCC 55076 harbours the largest actinomycete chromosome to date and the kistamicin biosynthetic gene cluster.</title>
        <authorList>
            <person name="Nazari B."/>
            <person name="Forneris C.C."/>
            <person name="Gibson M.I."/>
            <person name="Moon K."/>
            <person name="Schramma K.R."/>
            <person name="Seyedsayamdost M.R."/>
        </authorList>
    </citation>
    <scope>NUCLEOTIDE SEQUENCE [LARGE SCALE GENOMIC DNA]</scope>
    <source>
        <strain evidence="2">ATCC 55076</strain>
    </source>
</reference>
<protein>
    <submittedName>
        <fullName evidence="1">Uncharacterized protein</fullName>
    </submittedName>
</protein>
<keyword evidence="2" id="KW-1185">Reference proteome</keyword>
<sequence length="60" mass="5968">MGSLREKIESMIALPGSGRRRGASARVPAADTSVTFMARPGLLGRAGLGAAAVRAGAVAC</sequence>
<evidence type="ECO:0000313" key="1">
    <source>
        <dbReference type="EMBL" id="AQZ62072.1"/>
    </source>
</evidence>
<dbReference type="EMBL" id="CP017717">
    <property type="protein sequence ID" value="AQZ62072.1"/>
    <property type="molecule type" value="Genomic_DNA"/>
</dbReference>
<dbReference type="Proteomes" id="UP000190797">
    <property type="component" value="Chromosome"/>
</dbReference>
<dbReference type="KEGG" id="noa:BKM31_11855"/>
<dbReference type="AlphaFoldDB" id="A0A1U9ZVW3"/>
<dbReference type="STRING" id="1909395.BKM31_11855"/>
<gene>
    <name evidence="1" type="ORF">BKM31_11855</name>
</gene>
<name>A0A1U9ZVW3_9ACTN</name>
<organism evidence="1 2">
    <name type="scientific">[Actinomadura] parvosata subsp. kistnae</name>
    <dbReference type="NCBI Taxonomy" id="1909395"/>
    <lineage>
        <taxon>Bacteria</taxon>
        <taxon>Bacillati</taxon>
        <taxon>Actinomycetota</taxon>
        <taxon>Actinomycetes</taxon>
        <taxon>Streptosporangiales</taxon>
        <taxon>Streptosporangiaceae</taxon>
        <taxon>Nonomuraea</taxon>
    </lineage>
</organism>
<proteinExistence type="predicted"/>
<evidence type="ECO:0000313" key="2">
    <source>
        <dbReference type="Proteomes" id="UP000190797"/>
    </source>
</evidence>